<sequence>MALFFGTRTGGHFKMELRNLLILARGIFHFNQTAIHPHKSNARILDQYRVKAAARAGAGEISEQS</sequence>
<evidence type="ECO:0000313" key="2">
    <source>
        <dbReference type="Proteomes" id="UP000189796"/>
    </source>
</evidence>
<gene>
    <name evidence="1" type="ORF">SAMN05443248_1062</name>
</gene>
<organism evidence="1 2">
    <name type="scientific">Bradyrhizobium erythrophlei</name>
    <dbReference type="NCBI Taxonomy" id="1437360"/>
    <lineage>
        <taxon>Bacteria</taxon>
        <taxon>Pseudomonadati</taxon>
        <taxon>Pseudomonadota</taxon>
        <taxon>Alphaproteobacteria</taxon>
        <taxon>Hyphomicrobiales</taxon>
        <taxon>Nitrobacteraceae</taxon>
        <taxon>Bradyrhizobium</taxon>
    </lineage>
</organism>
<reference evidence="1 2" key="1">
    <citation type="submission" date="2016-11" db="EMBL/GenBank/DDBJ databases">
        <authorList>
            <person name="Jaros S."/>
            <person name="Januszkiewicz K."/>
            <person name="Wedrychowicz H."/>
        </authorList>
    </citation>
    <scope>NUCLEOTIDE SEQUENCE [LARGE SCALE GENOMIC DNA]</scope>
    <source>
        <strain evidence="1 2">GAS138</strain>
    </source>
</reference>
<dbReference type="RefSeq" id="WP_079600306.1">
    <property type="nucleotide sequence ID" value="NZ_LT670817.1"/>
</dbReference>
<evidence type="ECO:0000313" key="1">
    <source>
        <dbReference type="EMBL" id="SHG29857.1"/>
    </source>
</evidence>
<dbReference type="AlphaFoldDB" id="A0A1M5INK5"/>
<proteinExistence type="predicted"/>
<accession>A0A1M5INK5</accession>
<protein>
    <submittedName>
        <fullName evidence="1">Uncharacterized protein</fullName>
    </submittedName>
</protein>
<dbReference type="EMBL" id="LT670817">
    <property type="protein sequence ID" value="SHG29857.1"/>
    <property type="molecule type" value="Genomic_DNA"/>
</dbReference>
<name>A0A1M5INK5_9BRAD</name>
<dbReference type="Proteomes" id="UP000189796">
    <property type="component" value="Chromosome I"/>
</dbReference>